<evidence type="ECO:0000256" key="2">
    <source>
        <dbReference type="ARBA" id="ARBA00023125"/>
    </source>
</evidence>
<dbReference type="InterPro" id="IPR020449">
    <property type="entry name" value="Tscrpt_reg_AraC-type_HTH"/>
</dbReference>
<proteinExistence type="predicted"/>
<dbReference type="Pfam" id="PF12833">
    <property type="entry name" value="HTH_18"/>
    <property type="match status" value="1"/>
</dbReference>
<evidence type="ECO:0000256" key="3">
    <source>
        <dbReference type="ARBA" id="ARBA00023163"/>
    </source>
</evidence>
<dbReference type="Gene3D" id="1.10.10.60">
    <property type="entry name" value="Homeodomain-like"/>
    <property type="match status" value="2"/>
</dbReference>
<dbReference type="RefSeq" id="WP_379270488.1">
    <property type="nucleotide sequence ID" value="NZ_JBHUGT010000015.1"/>
</dbReference>
<protein>
    <submittedName>
        <fullName evidence="6">Helix-turn-helix domain-containing protein</fullName>
    </submittedName>
</protein>
<evidence type="ECO:0000259" key="5">
    <source>
        <dbReference type="PROSITE" id="PS01124"/>
    </source>
</evidence>
<name>A0ABW5QTY5_9BACL</name>
<dbReference type="SMART" id="SM00342">
    <property type="entry name" value="HTH_ARAC"/>
    <property type="match status" value="1"/>
</dbReference>
<dbReference type="PROSITE" id="PS01124">
    <property type="entry name" value="HTH_ARAC_FAMILY_2"/>
    <property type="match status" value="1"/>
</dbReference>
<dbReference type="SUPFAM" id="SSF46689">
    <property type="entry name" value="Homeodomain-like"/>
    <property type="match status" value="2"/>
</dbReference>
<keyword evidence="1" id="KW-0805">Transcription regulation</keyword>
<evidence type="ECO:0000256" key="4">
    <source>
        <dbReference type="SAM" id="MobiDB-lite"/>
    </source>
</evidence>
<feature type="compositionally biased region" description="Basic and acidic residues" evidence="4">
    <location>
        <begin position="406"/>
        <end position="424"/>
    </location>
</feature>
<dbReference type="PANTHER" id="PTHR43280">
    <property type="entry name" value="ARAC-FAMILY TRANSCRIPTIONAL REGULATOR"/>
    <property type="match status" value="1"/>
</dbReference>
<keyword evidence="3" id="KW-0804">Transcription</keyword>
<evidence type="ECO:0000256" key="1">
    <source>
        <dbReference type="ARBA" id="ARBA00023015"/>
    </source>
</evidence>
<dbReference type="InterPro" id="IPR018060">
    <property type="entry name" value="HTH_AraC"/>
</dbReference>
<dbReference type="Proteomes" id="UP001597493">
    <property type="component" value="Unassembled WGS sequence"/>
</dbReference>
<keyword evidence="2" id="KW-0238">DNA-binding</keyword>
<evidence type="ECO:0000313" key="7">
    <source>
        <dbReference type="Proteomes" id="UP001597493"/>
    </source>
</evidence>
<keyword evidence="7" id="KW-1185">Reference proteome</keyword>
<comment type="caution">
    <text evidence="6">The sequence shown here is derived from an EMBL/GenBank/DDBJ whole genome shotgun (WGS) entry which is preliminary data.</text>
</comment>
<dbReference type="EMBL" id="JBHUMY010000006">
    <property type="protein sequence ID" value="MFD2659807.1"/>
    <property type="molecule type" value="Genomic_DNA"/>
</dbReference>
<evidence type="ECO:0000313" key="6">
    <source>
        <dbReference type="EMBL" id="MFD2659807.1"/>
    </source>
</evidence>
<accession>A0ABW5QTY5</accession>
<dbReference type="PANTHER" id="PTHR43280:SF34">
    <property type="entry name" value="ARAC-FAMILY TRANSCRIPTIONAL REGULATOR"/>
    <property type="match status" value="1"/>
</dbReference>
<dbReference type="PRINTS" id="PR00032">
    <property type="entry name" value="HTHARAC"/>
</dbReference>
<feature type="domain" description="HTH araC/xylS-type" evidence="5">
    <location>
        <begin position="307"/>
        <end position="405"/>
    </location>
</feature>
<organism evidence="6 7">
    <name type="scientific">Paenibacillus thailandensis</name>
    <dbReference type="NCBI Taxonomy" id="393250"/>
    <lineage>
        <taxon>Bacteria</taxon>
        <taxon>Bacillati</taxon>
        <taxon>Bacillota</taxon>
        <taxon>Bacilli</taxon>
        <taxon>Bacillales</taxon>
        <taxon>Paenibacillaceae</taxon>
        <taxon>Paenibacillus</taxon>
    </lineage>
</organism>
<dbReference type="InterPro" id="IPR009057">
    <property type="entry name" value="Homeodomain-like_sf"/>
</dbReference>
<sequence length="424" mass="47866">MNKPLHPDKLEDVCAIMCSTYEIPVYYMDAARKVVFASLPPGESTAAAPERLSELTTDGSPASLPIIHTARTLENYIEVRLEDEGEYAGSLIAGPSIYSVIPEDTLDGIAKDWMVRDKEALRQRYGRFPVIPQKRLLQASALLYYLVYGRRIDIVDVLLANRSIETLFRMGENVDLEVSDRLNNSSLHHDWLYERQLMQLVKEGKPDQLAQEMTLGIKTEGMGTLSKRSHLRSLKNLSVAGISIATRAAMEGGLHPEIAYTMSDLYIQQIEELQDPDEVDKATKQALIEFAERVGKSSEEQVSSAVAECKRYIFNHLYGELSLETLAGLVHMNPSYLSRLFKKETGKPLTDYIQWKRVEEAKKLLTLTASSLSDIYSRLNFNDQSYFTKVFKKYAGVTPKQYRNGLRSEKDRADEHEAAGKPLS</sequence>
<feature type="region of interest" description="Disordered" evidence="4">
    <location>
        <begin position="404"/>
        <end position="424"/>
    </location>
</feature>
<reference evidence="7" key="1">
    <citation type="journal article" date="2019" name="Int. J. Syst. Evol. Microbiol.">
        <title>The Global Catalogue of Microorganisms (GCM) 10K type strain sequencing project: providing services to taxonomists for standard genome sequencing and annotation.</title>
        <authorList>
            <consortium name="The Broad Institute Genomics Platform"/>
            <consortium name="The Broad Institute Genome Sequencing Center for Infectious Disease"/>
            <person name="Wu L."/>
            <person name="Ma J."/>
        </authorList>
    </citation>
    <scope>NUCLEOTIDE SEQUENCE [LARGE SCALE GENOMIC DNA]</scope>
    <source>
        <strain evidence="7">TISTR 1827</strain>
    </source>
</reference>
<gene>
    <name evidence="6" type="ORF">ACFSW5_05935</name>
</gene>